<dbReference type="AlphaFoldDB" id="A0A223S2U9"/>
<evidence type="ECO:0000256" key="4">
    <source>
        <dbReference type="SAM" id="MobiDB-lite"/>
    </source>
</evidence>
<dbReference type="GO" id="GO:0005524">
    <property type="term" value="F:ATP binding"/>
    <property type="evidence" value="ECO:0007669"/>
    <property type="project" value="UniProtKB-KW"/>
</dbReference>
<evidence type="ECO:0000313" key="6">
    <source>
        <dbReference type="EMBL" id="ASU82462.1"/>
    </source>
</evidence>
<dbReference type="PANTHER" id="PTHR42855">
    <property type="entry name" value="ABC TRANSPORTER ATP-BINDING SUBUNIT"/>
    <property type="match status" value="1"/>
</dbReference>
<evidence type="ECO:0000256" key="2">
    <source>
        <dbReference type="ARBA" id="ARBA00022840"/>
    </source>
</evidence>
<dbReference type="PROSITE" id="PS50893">
    <property type="entry name" value="ABC_TRANSPORTER_2"/>
    <property type="match status" value="2"/>
</dbReference>
<keyword evidence="3" id="KW-0175">Coiled coil</keyword>
<organism evidence="6 7">
    <name type="scientific">Nocardiopsis gilva YIM 90087</name>
    <dbReference type="NCBI Taxonomy" id="1235441"/>
    <lineage>
        <taxon>Bacteria</taxon>
        <taxon>Bacillati</taxon>
        <taxon>Actinomycetota</taxon>
        <taxon>Actinomycetes</taxon>
        <taxon>Streptosporangiales</taxon>
        <taxon>Nocardiopsidaceae</taxon>
        <taxon>Nocardiopsis</taxon>
    </lineage>
</organism>
<dbReference type="CDD" id="cd03221">
    <property type="entry name" value="ABCF_EF-3"/>
    <property type="match status" value="2"/>
</dbReference>
<protein>
    <submittedName>
        <fullName evidence="6">Glycerophosphodiester phosphodiesterase</fullName>
    </submittedName>
</protein>
<feature type="compositionally biased region" description="Low complexity" evidence="4">
    <location>
        <begin position="512"/>
        <end position="523"/>
    </location>
</feature>
<keyword evidence="1" id="KW-0547">Nucleotide-binding</keyword>
<evidence type="ECO:0000256" key="3">
    <source>
        <dbReference type="SAM" id="Coils"/>
    </source>
</evidence>
<feature type="domain" description="ABC transporter" evidence="5">
    <location>
        <begin position="4"/>
        <end position="217"/>
    </location>
</feature>
<dbReference type="GO" id="GO:0003677">
    <property type="term" value="F:DNA binding"/>
    <property type="evidence" value="ECO:0007669"/>
    <property type="project" value="InterPro"/>
</dbReference>
<dbReference type="Pfam" id="PF12848">
    <property type="entry name" value="ABC_tran_Xtn"/>
    <property type="match status" value="1"/>
</dbReference>
<proteinExistence type="predicted"/>
<evidence type="ECO:0000313" key="7">
    <source>
        <dbReference type="Proteomes" id="UP000215005"/>
    </source>
</evidence>
<dbReference type="InterPro" id="IPR027417">
    <property type="entry name" value="P-loop_NTPase"/>
</dbReference>
<evidence type="ECO:0000259" key="5">
    <source>
        <dbReference type="PROSITE" id="PS50893"/>
    </source>
</evidence>
<name>A0A223S2U9_9ACTN</name>
<dbReference type="PANTHER" id="PTHR42855:SF1">
    <property type="entry name" value="ABC TRANSPORTER DOMAIN-CONTAINING PROTEIN"/>
    <property type="match status" value="1"/>
</dbReference>
<accession>A0A223S2U9</accession>
<dbReference type="EMBL" id="CP022753">
    <property type="protein sequence ID" value="ASU82462.1"/>
    <property type="molecule type" value="Genomic_DNA"/>
</dbReference>
<sequence length="594" mass="65534">MNLVNLQDVRLAYGPLVLLDNVSLGVEEGDRIGVVGRNGGGKSTLVSVIAALTKPDSGRVIHGRGLRVGYLHQRDSYPDCTVGEFVLGELAEHEWAGDARVRDILRGLLSGWDLSGAMANLSGGERRRATLARLLIETHDLIILDEPTNHLDIEAIAWLAGHMRQRREALVVVTHDRWFLDAVTTSTWEVVDGRVEQYEGGYAAYVLTKAERERRAAVAEERRQNLMRKELAWLSRGAKARTTKAKFRVDAANELIANEPPPRDTVELVRFASSRLGKTVIDTKDMTVTAGDTTLIDRLTWQLGPGDRIGLVGVNGSGKTSLLRALAGERGLDGGSIRHGKTVKLAHLSQALSELEPGRRPLEAVEEVRKYVTIGKKEFSASQMLERFGFRGDRQWTPIGDLSGGERRRLQLLRLLMDEPNVVLLDEPTNDLDIETLTELEDLLDGWPGSLVLVSHDRYFLERITDRVMALMGDGKLVFLPGGVDEYLARREATADGGEVPGLAAAGEKQDAAASAPAPGLSAAERRASQKELQRIERRINRIETREAELHDLMAQAADDYTRLAELDAELKKLGAEKGELEESWLLEAEKLGE</sequence>
<dbReference type="InterPro" id="IPR037118">
    <property type="entry name" value="Val-tRNA_synth_C_sf"/>
</dbReference>
<dbReference type="SMART" id="SM00382">
    <property type="entry name" value="AAA"/>
    <property type="match status" value="2"/>
</dbReference>
<feature type="coiled-coil region" evidence="3">
    <location>
        <begin position="526"/>
        <end position="584"/>
    </location>
</feature>
<dbReference type="InterPro" id="IPR051309">
    <property type="entry name" value="ABCF_ATPase"/>
</dbReference>
<dbReference type="InterPro" id="IPR003439">
    <property type="entry name" value="ABC_transporter-like_ATP-bd"/>
</dbReference>
<dbReference type="PROSITE" id="PS00211">
    <property type="entry name" value="ABC_TRANSPORTER_1"/>
    <property type="match status" value="2"/>
</dbReference>
<dbReference type="RefSeq" id="WP_094932260.1">
    <property type="nucleotide sequence ID" value="NZ_CP022753.1"/>
</dbReference>
<dbReference type="InterPro" id="IPR032781">
    <property type="entry name" value="ABC_tran_Xtn"/>
</dbReference>
<gene>
    <name evidence="6" type="ORF">CDO52_06370</name>
</gene>
<evidence type="ECO:0000256" key="1">
    <source>
        <dbReference type="ARBA" id="ARBA00022741"/>
    </source>
</evidence>
<dbReference type="InterPro" id="IPR017871">
    <property type="entry name" value="ABC_transporter-like_CS"/>
</dbReference>
<dbReference type="Proteomes" id="UP000215005">
    <property type="component" value="Chromosome"/>
</dbReference>
<dbReference type="Pfam" id="PF00005">
    <property type="entry name" value="ABC_tran"/>
    <property type="match status" value="2"/>
</dbReference>
<dbReference type="GO" id="GO:0016887">
    <property type="term" value="F:ATP hydrolysis activity"/>
    <property type="evidence" value="ECO:0007669"/>
    <property type="project" value="InterPro"/>
</dbReference>
<dbReference type="InterPro" id="IPR003593">
    <property type="entry name" value="AAA+_ATPase"/>
</dbReference>
<keyword evidence="7" id="KW-1185">Reference proteome</keyword>
<dbReference type="OrthoDB" id="3207002at2"/>
<reference evidence="6 7" key="1">
    <citation type="submission" date="2017-08" db="EMBL/GenBank/DDBJ databases">
        <title>The complete genome sequence of Nocardiopsis gilva YIM 90087.</title>
        <authorList>
            <person name="Yin M."/>
            <person name="Tang S."/>
        </authorList>
    </citation>
    <scope>NUCLEOTIDE SEQUENCE [LARGE SCALE GENOMIC DNA]</scope>
    <source>
        <strain evidence="6 7">YIM 90087</strain>
    </source>
</reference>
<dbReference type="Gene3D" id="1.10.287.380">
    <property type="entry name" value="Valyl-tRNA synthetase, C-terminal domain"/>
    <property type="match status" value="1"/>
</dbReference>
<feature type="domain" description="ABC transporter" evidence="5">
    <location>
        <begin position="281"/>
        <end position="507"/>
    </location>
</feature>
<dbReference type="SUPFAM" id="SSF52540">
    <property type="entry name" value="P-loop containing nucleoside triphosphate hydrolases"/>
    <property type="match status" value="2"/>
</dbReference>
<dbReference type="InterPro" id="IPR032524">
    <property type="entry name" value="ABC_tran_C"/>
</dbReference>
<dbReference type="Gene3D" id="3.40.50.300">
    <property type="entry name" value="P-loop containing nucleotide triphosphate hydrolases"/>
    <property type="match status" value="2"/>
</dbReference>
<dbReference type="Pfam" id="PF16326">
    <property type="entry name" value="ABC_tran_CTD"/>
    <property type="match status" value="1"/>
</dbReference>
<dbReference type="KEGG" id="ngv:CDO52_06370"/>
<feature type="region of interest" description="Disordered" evidence="4">
    <location>
        <begin position="499"/>
        <end position="525"/>
    </location>
</feature>
<keyword evidence="2" id="KW-0067">ATP-binding</keyword>